<organism evidence="2 3">
    <name type="scientific">Streptococcus cristatus</name>
    <dbReference type="NCBI Taxonomy" id="45634"/>
    <lineage>
        <taxon>Bacteria</taxon>
        <taxon>Bacillati</taxon>
        <taxon>Bacillota</taxon>
        <taxon>Bacilli</taxon>
        <taxon>Lactobacillales</taxon>
        <taxon>Streptococcaceae</taxon>
        <taxon>Streptococcus</taxon>
    </lineage>
</organism>
<reference evidence="2 3" key="1">
    <citation type="submission" date="2019-07" db="EMBL/GenBank/DDBJ databases">
        <title>Whole genome shotgun sequence of Streptococcus oligofermentans NBRC 106105.</title>
        <authorList>
            <person name="Hosoyama A."/>
            <person name="Uohara A."/>
            <person name="Ohji S."/>
            <person name="Ichikawa N."/>
        </authorList>
    </citation>
    <scope>NUCLEOTIDE SEQUENCE [LARGE SCALE GENOMIC DNA]</scope>
    <source>
        <strain evidence="2 3">NBRC 106105</strain>
    </source>
</reference>
<gene>
    <name evidence="2" type="ORF">SOL01_06110</name>
</gene>
<dbReference type="AlphaFoldDB" id="A0A512AAL6"/>
<protein>
    <recommendedName>
        <fullName evidence="1">Knr4/Smi1-like domain-containing protein</fullName>
    </recommendedName>
</protein>
<dbReference type="Gene3D" id="3.40.1580.10">
    <property type="entry name" value="SMI1/KNR4-like"/>
    <property type="match status" value="1"/>
</dbReference>
<dbReference type="RefSeq" id="WP_111694551.1">
    <property type="nucleotide sequence ID" value="NZ_BJYQ01000042.1"/>
</dbReference>
<dbReference type="InterPro" id="IPR018958">
    <property type="entry name" value="Knr4/Smi1-like_dom"/>
</dbReference>
<proteinExistence type="predicted"/>
<accession>A0A512AAL6</accession>
<evidence type="ECO:0000313" key="3">
    <source>
        <dbReference type="Proteomes" id="UP000321868"/>
    </source>
</evidence>
<comment type="caution">
    <text evidence="2">The sequence shown here is derived from an EMBL/GenBank/DDBJ whole genome shotgun (WGS) entry which is preliminary data.</text>
</comment>
<dbReference type="InterPro" id="IPR037883">
    <property type="entry name" value="Knr4/Smi1-like_sf"/>
</dbReference>
<sequence>MLRIFPFDKTGVSEALAQFEKNHDILFPEEYRTFLINYNGGNTLQTSFKIKKESSDIRAFYGFENANYEYNFQYLIDHDFLSDYIEVDYLPIAEDSFGNYILLGISNQNYNLIAFFDHEKQKIIPFHLSFKEFLATINSKVCKIKSIDERIQKMKEVNSPVIVDDELIAIWQEEIDRYAGREQVIVKL</sequence>
<name>A0A512AAL6_STRCR</name>
<dbReference type="EMBL" id="BJYQ01000042">
    <property type="protein sequence ID" value="GEN96737.1"/>
    <property type="molecule type" value="Genomic_DNA"/>
</dbReference>
<evidence type="ECO:0000313" key="2">
    <source>
        <dbReference type="EMBL" id="GEN96737.1"/>
    </source>
</evidence>
<dbReference type="SUPFAM" id="SSF160631">
    <property type="entry name" value="SMI1/KNR4-like"/>
    <property type="match status" value="1"/>
</dbReference>
<feature type="domain" description="Knr4/Smi1-like" evidence="1">
    <location>
        <begin position="11"/>
        <end position="136"/>
    </location>
</feature>
<dbReference type="SMART" id="SM00860">
    <property type="entry name" value="SMI1_KNR4"/>
    <property type="match status" value="1"/>
</dbReference>
<evidence type="ECO:0000259" key="1">
    <source>
        <dbReference type="SMART" id="SM00860"/>
    </source>
</evidence>
<dbReference type="Pfam" id="PF14568">
    <property type="entry name" value="SUKH_6"/>
    <property type="match status" value="1"/>
</dbReference>
<dbReference type="Proteomes" id="UP000321868">
    <property type="component" value="Unassembled WGS sequence"/>
</dbReference>
<dbReference type="OrthoDB" id="8657476at2"/>